<evidence type="ECO:0000313" key="2">
    <source>
        <dbReference type="Proteomes" id="UP000218209"/>
    </source>
</evidence>
<accession>A0A1X6P897</accession>
<evidence type="ECO:0000313" key="1">
    <source>
        <dbReference type="EMBL" id="OSX76975.1"/>
    </source>
</evidence>
<gene>
    <name evidence="1" type="ORF">BU14_0166s0015</name>
</gene>
<sequence length="77" mass="8410">MRGTYACAPTLRVFPTSVPTAQVYSMTRTRARRTCGSSIRTSPSVDMQMGIPNASRNRHRGWAVSASTGCWARPSGF</sequence>
<keyword evidence="2" id="KW-1185">Reference proteome</keyword>
<reference evidence="1 2" key="1">
    <citation type="submission" date="2017-03" db="EMBL/GenBank/DDBJ databases">
        <title>WGS assembly of Porphyra umbilicalis.</title>
        <authorList>
            <person name="Brawley S.H."/>
            <person name="Blouin N.A."/>
            <person name="Ficko-Blean E."/>
            <person name="Wheeler G.L."/>
            <person name="Lohr M."/>
            <person name="Goodson H.V."/>
            <person name="Jenkins J.W."/>
            <person name="Blaby-Haas C.E."/>
            <person name="Helliwell K.E."/>
            <person name="Chan C."/>
            <person name="Marriage T."/>
            <person name="Bhattacharya D."/>
            <person name="Klein A.S."/>
            <person name="Badis Y."/>
            <person name="Brodie J."/>
            <person name="Cao Y."/>
            <person name="Collen J."/>
            <person name="Dittami S.M."/>
            <person name="Gachon C.M."/>
            <person name="Green B.R."/>
            <person name="Karpowicz S."/>
            <person name="Kim J.W."/>
            <person name="Kudahl U."/>
            <person name="Lin S."/>
            <person name="Michel G."/>
            <person name="Mittag M."/>
            <person name="Olson B.J."/>
            <person name="Pangilinan J."/>
            <person name="Peng Y."/>
            <person name="Qiu H."/>
            <person name="Shu S."/>
            <person name="Singer J.T."/>
            <person name="Smith A.G."/>
            <person name="Sprecher B.N."/>
            <person name="Wagner V."/>
            <person name="Wang W."/>
            <person name="Wang Z.-Y."/>
            <person name="Yan J."/>
            <person name="Yarish C."/>
            <person name="Zoeuner-Riek S."/>
            <person name="Zhuang Y."/>
            <person name="Zou Y."/>
            <person name="Lindquist E.A."/>
            <person name="Grimwood J."/>
            <person name="Barry K."/>
            <person name="Rokhsar D.S."/>
            <person name="Schmutz J."/>
            <person name="Stiller J.W."/>
            <person name="Grossman A.R."/>
            <person name="Prochnik S.E."/>
        </authorList>
    </citation>
    <scope>NUCLEOTIDE SEQUENCE [LARGE SCALE GENOMIC DNA]</scope>
    <source>
        <strain evidence="1">4086291</strain>
    </source>
</reference>
<dbReference type="Proteomes" id="UP000218209">
    <property type="component" value="Unassembled WGS sequence"/>
</dbReference>
<protein>
    <submittedName>
        <fullName evidence="1">Uncharacterized protein</fullName>
    </submittedName>
</protein>
<organism evidence="1 2">
    <name type="scientific">Porphyra umbilicalis</name>
    <name type="common">Purple laver</name>
    <name type="synonym">Red alga</name>
    <dbReference type="NCBI Taxonomy" id="2786"/>
    <lineage>
        <taxon>Eukaryota</taxon>
        <taxon>Rhodophyta</taxon>
        <taxon>Bangiophyceae</taxon>
        <taxon>Bangiales</taxon>
        <taxon>Bangiaceae</taxon>
        <taxon>Porphyra</taxon>
    </lineage>
</organism>
<name>A0A1X6P897_PORUM</name>
<dbReference type="AlphaFoldDB" id="A0A1X6P897"/>
<dbReference type="EMBL" id="KV918849">
    <property type="protein sequence ID" value="OSX76975.1"/>
    <property type="molecule type" value="Genomic_DNA"/>
</dbReference>
<proteinExistence type="predicted"/>